<dbReference type="InterPro" id="IPR001611">
    <property type="entry name" value="Leu-rich_rpt"/>
</dbReference>
<name>A0A9N8HDN7_9STRA</name>
<keyword evidence="2" id="KW-0433">Leucine-rich repeat</keyword>
<dbReference type="PANTHER" id="PTHR27000">
    <property type="entry name" value="LEUCINE-RICH REPEAT RECEPTOR-LIKE PROTEIN KINASE FAMILY PROTEIN-RELATED"/>
    <property type="match status" value="1"/>
</dbReference>
<feature type="region of interest" description="Disordered" evidence="10">
    <location>
        <begin position="72"/>
        <end position="104"/>
    </location>
</feature>
<dbReference type="EMBL" id="CAICTM010000434">
    <property type="protein sequence ID" value="CAB9510416.1"/>
    <property type="molecule type" value="Genomic_DNA"/>
</dbReference>
<evidence type="ECO:0000256" key="9">
    <source>
        <dbReference type="ARBA" id="ARBA00023180"/>
    </source>
</evidence>
<evidence type="ECO:0000256" key="7">
    <source>
        <dbReference type="ARBA" id="ARBA00023136"/>
    </source>
</evidence>
<keyword evidence="9" id="KW-0325">Glycoprotein</keyword>
<evidence type="ECO:0000256" key="5">
    <source>
        <dbReference type="ARBA" id="ARBA00022737"/>
    </source>
</evidence>
<keyword evidence="4" id="KW-0732">Signal</keyword>
<evidence type="ECO:0000256" key="3">
    <source>
        <dbReference type="ARBA" id="ARBA00022692"/>
    </source>
</evidence>
<comment type="caution">
    <text evidence="12">The sequence shown here is derived from an EMBL/GenBank/DDBJ whole genome shotgun (WGS) entry which is preliminary data.</text>
</comment>
<feature type="region of interest" description="Disordered" evidence="10">
    <location>
        <begin position="1"/>
        <end position="35"/>
    </location>
</feature>
<dbReference type="Pfam" id="PF00560">
    <property type="entry name" value="LRR_1"/>
    <property type="match status" value="2"/>
</dbReference>
<sequence>MSKPPPNAKGDLKKGTEGCSCDQEDPNDCRATDIAERETVAGRALTGSDRSSMNDSGKLAIGIVQQRLAYHRDESFARRQQSEEDQKKHKTEEATANVSTTTQDSSKVAIGIVQQRVAYHRDESFAKRLQSEEKHKKLAQYQLEEEATANFTSTSGEYSEELFQSERAAGDCSESDAELIRRVTSCSIADVPGAFSVDGIGGSENTDTTIGDTHGGIATSGQDPEQQGHENPLLETPIIASLVRSQTESEQQDLQAQLCLEEALEVVSVASSKRTAVAPSRLYVWMWLILCLILAVAAFVAVVVLSTNKKEEPPDDSQSDNSNATTVPIQTESADTSDNLQVPLVLEDYPPWTIRAMQRNPTGPQAMANAWLYNDPNLDSYPRWRKYQRFALGVKFFALDGPNWLRNDHWMSYGIHECAWYTSSEEPDIICNEDGHMRIEDLRRNNLGGSSLPREAFMCPFIVYFDHSHNNVHGQFPPLASSSIIEVFRWSNNSLDGPLVVEQGFEVTSLRIIEIDGNNFVGPFYLPAFPALEILNISGNSFDGTIANRGMEVLSELQIMDLSENAFSGTLPSEIGHLSSLGALDLSGNERLSGRLPNELEEIHSLTFLDISDTGISGEIPADLCTGNSTGAQTILAECSTTLECCR</sequence>
<dbReference type="GO" id="GO:0016020">
    <property type="term" value="C:membrane"/>
    <property type="evidence" value="ECO:0007669"/>
    <property type="project" value="UniProtKB-SubCell"/>
</dbReference>
<feature type="compositionally biased region" description="Polar residues" evidence="10">
    <location>
        <begin position="94"/>
        <end position="104"/>
    </location>
</feature>
<accession>A0A9N8HDN7</accession>
<feature type="region of interest" description="Disordered" evidence="10">
    <location>
        <begin position="310"/>
        <end position="333"/>
    </location>
</feature>
<feature type="compositionally biased region" description="Polar residues" evidence="10">
    <location>
        <begin position="319"/>
        <end position="333"/>
    </location>
</feature>
<evidence type="ECO:0000256" key="10">
    <source>
        <dbReference type="SAM" id="MobiDB-lite"/>
    </source>
</evidence>
<keyword evidence="6 11" id="KW-1133">Transmembrane helix</keyword>
<feature type="compositionally biased region" description="Basic and acidic residues" evidence="10">
    <location>
        <begin position="72"/>
        <end position="93"/>
    </location>
</feature>
<keyword evidence="5" id="KW-0677">Repeat</keyword>
<evidence type="ECO:0000313" key="12">
    <source>
        <dbReference type="EMBL" id="CAB9510416.1"/>
    </source>
</evidence>
<organism evidence="12 13">
    <name type="scientific">Seminavis robusta</name>
    <dbReference type="NCBI Taxonomy" id="568900"/>
    <lineage>
        <taxon>Eukaryota</taxon>
        <taxon>Sar</taxon>
        <taxon>Stramenopiles</taxon>
        <taxon>Ochrophyta</taxon>
        <taxon>Bacillariophyta</taxon>
        <taxon>Bacillariophyceae</taxon>
        <taxon>Bacillariophycidae</taxon>
        <taxon>Naviculales</taxon>
        <taxon>Naviculaceae</taxon>
        <taxon>Seminavis</taxon>
    </lineage>
</organism>
<keyword evidence="8" id="KW-0675">Receptor</keyword>
<dbReference type="OrthoDB" id="1421090at2759"/>
<feature type="compositionally biased region" description="Low complexity" evidence="10">
    <location>
        <begin position="206"/>
        <end position="219"/>
    </location>
</feature>
<keyword evidence="3 11" id="KW-0812">Transmembrane</keyword>
<evidence type="ECO:0000256" key="8">
    <source>
        <dbReference type="ARBA" id="ARBA00023170"/>
    </source>
</evidence>
<dbReference type="AlphaFoldDB" id="A0A9N8HDN7"/>
<evidence type="ECO:0000313" key="13">
    <source>
        <dbReference type="Proteomes" id="UP001153069"/>
    </source>
</evidence>
<evidence type="ECO:0000256" key="2">
    <source>
        <dbReference type="ARBA" id="ARBA00022614"/>
    </source>
</evidence>
<dbReference type="PANTHER" id="PTHR27000:SF775">
    <property type="entry name" value="PLANT INTRACELLULAR RAS-GROUP-RELATED LRR PROTEIN 3"/>
    <property type="match status" value="1"/>
</dbReference>
<reference evidence="12" key="1">
    <citation type="submission" date="2020-06" db="EMBL/GenBank/DDBJ databases">
        <authorList>
            <consortium name="Plant Systems Biology data submission"/>
        </authorList>
    </citation>
    <scope>NUCLEOTIDE SEQUENCE</scope>
    <source>
        <strain evidence="12">D6</strain>
    </source>
</reference>
<gene>
    <name evidence="12" type="ORF">SEMRO_435_G142380.1</name>
</gene>
<evidence type="ECO:0000256" key="4">
    <source>
        <dbReference type="ARBA" id="ARBA00022729"/>
    </source>
</evidence>
<keyword evidence="13" id="KW-1185">Reference proteome</keyword>
<evidence type="ECO:0000256" key="6">
    <source>
        <dbReference type="ARBA" id="ARBA00022989"/>
    </source>
</evidence>
<proteinExistence type="predicted"/>
<evidence type="ECO:0000256" key="11">
    <source>
        <dbReference type="SAM" id="Phobius"/>
    </source>
</evidence>
<protein>
    <submittedName>
        <fullName evidence="12">Leucine Rich Repeat</fullName>
    </submittedName>
</protein>
<dbReference type="InterPro" id="IPR032675">
    <property type="entry name" value="LRR_dom_sf"/>
</dbReference>
<feature type="region of interest" description="Disordered" evidence="10">
    <location>
        <begin position="197"/>
        <end position="230"/>
    </location>
</feature>
<feature type="transmembrane region" description="Helical" evidence="11">
    <location>
        <begin position="282"/>
        <end position="305"/>
    </location>
</feature>
<dbReference type="SUPFAM" id="SSF52058">
    <property type="entry name" value="L domain-like"/>
    <property type="match status" value="1"/>
</dbReference>
<keyword evidence="7 11" id="KW-0472">Membrane</keyword>
<evidence type="ECO:0000256" key="1">
    <source>
        <dbReference type="ARBA" id="ARBA00004167"/>
    </source>
</evidence>
<dbReference type="Proteomes" id="UP001153069">
    <property type="component" value="Unassembled WGS sequence"/>
</dbReference>
<comment type="subcellular location">
    <subcellularLocation>
        <location evidence="1">Membrane</location>
        <topology evidence="1">Single-pass membrane protein</topology>
    </subcellularLocation>
</comment>
<dbReference type="Gene3D" id="3.80.10.10">
    <property type="entry name" value="Ribonuclease Inhibitor"/>
    <property type="match status" value="1"/>
</dbReference>